<feature type="region of interest" description="Disordered" evidence="1">
    <location>
        <begin position="298"/>
        <end position="321"/>
    </location>
</feature>
<dbReference type="AlphaFoldDB" id="A0A167QQB0"/>
<dbReference type="RefSeq" id="XP_018298100.1">
    <property type="nucleotide sequence ID" value="XM_018443096.1"/>
</dbReference>
<dbReference type="EMBL" id="KV440972">
    <property type="protein sequence ID" value="OAD80060.1"/>
    <property type="molecule type" value="Genomic_DNA"/>
</dbReference>
<feature type="compositionally biased region" description="Polar residues" evidence="1">
    <location>
        <begin position="549"/>
        <end position="560"/>
    </location>
</feature>
<evidence type="ECO:0000313" key="3">
    <source>
        <dbReference type="Proteomes" id="UP000077315"/>
    </source>
</evidence>
<feature type="region of interest" description="Disordered" evidence="1">
    <location>
        <begin position="957"/>
        <end position="999"/>
    </location>
</feature>
<dbReference type="InParanoid" id="A0A167QQB0"/>
<feature type="compositionally biased region" description="Low complexity" evidence="1">
    <location>
        <begin position="570"/>
        <end position="582"/>
    </location>
</feature>
<accession>A0A167QQB0</accession>
<dbReference type="Proteomes" id="UP000077315">
    <property type="component" value="Unassembled WGS sequence"/>
</dbReference>
<name>A0A167QQB0_PHYB8</name>
<feature type="compositionally biased region" description="Polar residues" evidence="1">
    <location>
        <begin position="308"/>
        <end position="321"/>
    </location>
</feature>
<feature type="region of interest" description="Disordered" evidence="1">
    <location>
        <begin position="879"/>
        <end position="898"/>
    </location>
</feature>
<reference evidence="3" key="1">
    <citation type="submission" date="2015-06" db="EMBL/GenBank/DDBJ databases">
        <title>Expansion of signal transduction pathways in fungi by whole-genome duplication.</title>
        <authorList>
            <consortium name="DOE Joint Genome Institute"/>
            <person name="Corrochano L.M."/>
            <person name="Kuo A."/>
            <person name="Marcet-Houben M."/>
            <person name="Polaino S."/>
            <person name="Salamov A."/>
            <person name="Villalobos J.M."/>
            <person name="Alvarez M.I."/>
            <person name="Avalos J."/>
            <person name="Benito E.P."/>
            <person name="Benoit I."/>
            <person name="Burger G."/>
            <person name="Camino L.P."/>
            <person name="Canovas D."/>
            <person name="Cerda-Olmedo E."/>
            <person name="Cheng J.-F."/>
            <person name="Dominguez A."/>
            <person name="Elias M."/>
            <person name="Eslava A.P."/>
            <person name="Glaser F."/>
            <person name="Grimwood J."/>
            <person name="Gutierrez G."/>
            <person name="Heitman J."/>
            <person name="Henrissat B."/>
            <person name="Iturriaga E.A."/>
            <person name="Lang B.F."/>
            <person name="Lavin J.L."/>
            <person name="Lee S."/>
            <person name="Li W."/>
            <person name="Lindquist E."/>
            <person name="Lopez-Garcia S."/>
            <person name="Luque E.M."/>
            <person name="Marcos A.T."/>
            <person name="Martin J."/>
            <person name="McCluskey K."/>
            <person name="Medina H.R."/>
            <person name="Miralles-Duran A."/>
            <person name="Miyazaki A."/>
            <person name="Munoz-Torres E."/>
            <person name="Oguiza J.A."/>
            <person name="Ohm R."/>
            <person name="Olmedo M."/>
            <person name="Orejas M."/>
            <person name="Ortiz-Castellanos L."/>
            <person name="Pisabarro A.G."/>
            <person name="Rodriguez-Romero J."/>
            <person name="Ruiz-Herrera J."/>
            <person name="Ruiz-Vazquez R."/>
            <person name="Sanz C."/>
            <person name="Schackwitz W."/>
            <person name="Schmutz J."/>
            <person name="Shahriari M."/>
            <person name="Shelest E."/>
            <person name="Silva-Franco F."/>
            <person name="Soanes D."/>
            <person name="Syed K."/>
            <person name="Tagua V.G."/>
            <person name="Talbot N.J."/>
            <person name="Thon M."/>
            <person name="De vries R.P."/>
            <person name="Wiebenga A."/>
            <person name="Yadav J.S."/>
            <person name="Braun E.L."/>
            <person name="Baker S."/>
            <person name="Garre V."/>
            <person name="Horwitz B."/>
            <person name="Torres-Martinez S."/>
            <person name="Idnurm A."/>
            <person name="Herrera-Estrella A."/>
            <person name="Gabaldon T."/>
            <person name="Grigoriev I.V."/>
        </authorList>
    </citation>
    <scope>NUCLEOTIDE SEQUENCE [LARGE SCALE GENOMIC DNA]</scope>
    <source>
        <strain evidence="3">NRRL 1555(-)</strain>
    </source>
</reference>
<feature type="region of interest" description="Disordered" evidence="1">
    <location>
        <begin position="378"/>
        <end position="400"/>
    </location>
</feature>
<evidence type="ECO:0000256" key="1">
    <source>
        <dbReference type="SAM" id="MobiDB-lite"/>
    </source>
</evidence>
<feature type="compositionally biased region" description="Polar residues" evidence="1">
    <location>
        <begin position="1136"/>
        <end position="1163"/>
    </location>
</feature>
<dbReference type="VEuPathDB" id="FungiDB:PHYBLDRAFT_75794"/>
<feature type="region of interest" description="Disordered" evidence="1">
    <location>
        <begin position="1012"/>
        <end position="1100"/>
    </location>
</feature>
<feature type="compositionally biased region" description="Polar residues" evidence="1">
    <location>
        <begin position="128"/>
        <end position="143"/>
    </location>
</feature>
<feature type="compositionally biased region" description="Polar residues" evidence="1">
    <location>
        <begin position="972"/>
        <end position="983"/>
    </location>
</feature>
<feature type="compositionally biased region" description="Low complexity" evidence="1">
    <location>
        <begin position="957"/>
        <end position="971"/>
    </location>
</feature>
<feature type="region of interest" description="Disordered" evidence="1">
    <location>
        <begin position="1121"/>
        <end position="1187"/>
    </location>
</feature>
<feature type="region of interest" description="Disordered" evidence="1">
    <location>
        <begin position="1"/>
        <end position="62"/>
    </location>
</feature>
<feature type="region of interest" description="Disordered" evidence="1">
    <location>
        <begin position="549"/>
        <end position="587"/>
    </location>
</feature>
<protein>
    <submittedName>
        <fullName evidence="2">Uncharacterized protein</fullName>
    </submittedName>
</protein>
<dbReference type="GeneID" id="29004002"/>
<feature type="compositionally biased region" description="Low complexity" evidence="1">
    <location>
        <begin position="1012"/>
        <end position="1039"/>
    </location>
</feature>
<dbReference type="OrthoDB" id="10558632at2759"/>
<feature type="compositionally biased region" description="Polar residues" evidence="1">
    <location>
        <begin position="1052"/>
        <end position="1073"/>
    </location>
</feature>
<evidence type="ECO:0000313" key="2">
    <source>
        <dbReference type="EMBL" id="OAD80060.1"/>
    </source>
</evidence>
<gene>
    <name evidence="2" type="ORF">PHYBLDRAFT_75794</name>
</gene>
<sequence>MSTPTDSSSPIAASPCPPQVLQRRKGSSPNGSFEMSSMFSEQELNSRSMNKDSNSQSNSQEEFNDWRENAYNYQTENSTFLSTTSFNRSHISNTRSTLPQDRYTTTTYNTMENTSIYDFKRHEKRQRNTSQEHANTSHEYNNHPTTEFNVVRKFNSLDIRNKQEDSTKRLLPESSYSSSIFGKSDTPELTSEKRDSMLWPASASLKTQEDLTGSMNKKSSEFMQLDSDSTTIPKEKYQITKVEVTRQYDRANQNHNNTGDHCSPNSITKSRKNSITSIEHQNREPHSSLESGDISEAASIHNSRSDKASSPTISPNNSLPTTLSSCNLTQEISTGSASFNSFGGWCEHGEASSTQNQSDNNDQQSEHSFPYCIEQEANASKDSRPSTLEDDAQPSVQNTSERNVSYLQQAIQSNSEDDTQPYVQNNSARDVSYLQQAIQSNSEDDTQPYVQNNSARDVSYIQQAIQSSSEDDTQPYVQNTNERDVSYLQQAIQSSSEDDTQPYVQNTNERDVSYLQQTIQSNSEGDTQPYVQNTNERDVSYLQQVIQSNQEGDTQPNSPKQNEEESLYPQQTTQSTSDDSTQPYIPYNNEHDISYVQQAMQYTAEDDTQSYIHYGNGNTQSAPDNNKQLREVHHKEEEEVPLLQKVMQFISDDYDLNTLSTSLPHGYISKHEEDQPLMYPYDKTLSTTESKRSATSNLASNKTSPKPNKRTRYTQTSQDLNTFKQSASMTTTEKAPYTIHPRESFFLNPAPVNQIESAFFIKKVLDMVPKHMSCIRSRDYSRSCWENEEYNTLDDSTSSTCKYVDQCELSSAILGLPRQQRSANTQDDQDNILNIRKKIRLGEERREPSGDINERIPNTRSFFEYESPLGTIRTAYVDTSDASGDEDNTSNECGLTQSLDNDVTQEFFDLPGSYMNTQISQGPRLLGSQLRREAELVENTQEERYSDSLQEAMSWIDSGSSISSGPSQSSQETLDIQGSSSMQENRDSQSNHNNQNSQCFPIVPNCQLFRNSQNSQSQRTQNSQRSVSLSASSQRSSNSGTTPGIDYRVTKPISSRESSQTAPYRDNLTQTPKDSIDRVKSQSNSRFFSQKPVNVPFDPRNHSHIESTGELDYTIKEIHPPSTRAFPRRPGIGLSRTPSYSQVSNSQKGLNNSYNQSISTNTHEGTKRKKYGMGLHRGSNRSGDNIS</sequence>
<feature type="compositionally biased region" description="Polar residues" evidence="1">
    <location>
        <begin position="1081"/>
        <end position="1092"/>
    </location>
</feature>
<feature type="compositionally biased region" description="Low complexity" evidence="1">
    <location>
        <begin position="32"/>
        <end position="41"/>
    </location>
</feature>
<feature type="region of interest" description="Disordered" evidence="1">
    <location>
        <begin position="164"/>
        <end position="197"/>
    </location>
</feature>
<proteinExistence type="predicted"/>
<feature type="compositionally biased region" description="Polar residues" evidence="1">
    <location>
        <begin position="686"/>
        <end position="706"/>
    </location>
</feature>
<organism evidence="2 3">
    <name type="scientific">Phycomyces blakesleeanus (strain ATCC 8743b / DSM 1359 / FGSC 10004 / NBRC 33097 / NRRL 1555)</name>
    <dbReference type="NCBI Taxonomy" id="763407"/>
    <lineage>
        <taxon>Eukaryota</taxon>
        <taxon>Fungi</taxon>
        <taxon>Fungi incertae sedis</taxon>
        <taxon>Mucoromycota</taxon>
        <taxon>Mucoromycotina</taxon>
        <taxon>Mucoromycetes</taxon>
        <taxon>Mucorales</taxon>
        <taxon>Phycomycetaceae</taxon>
        <taxon>Phycomyces</taxon>
    </lineage>
</organism>
<feature type="region of interest" description="Disordered" evidence="1">
    <location>
        <begin position="251"/>
        <end position="272"/>
    </location>
</feature>
<feature type="compositionally biased region" description="Polar residues" evidence="1">
    <location>
        <begin position="42"/>
        <end position="52"/>
    </location>
</feature>
<feature type="region of interest" description="Disordered" evidence="1">
    <location>
        <begin position="123"/>
        <end position="143"/>
    </location>
</feature>
<feature type="region of interest" description="Disordered" evidence="1">
    <location>
        <begin position="686"/>
        <end position="721"/>
    </location>
</feature>
<keyword evidence="3" id="KW-1185">Reference proteome</keyword>